<keyword evidence="1" id="KW-0812">Transmembrane</keyword>
<dbReference type="SUPFAM" id="SSF141868">
    <property type="entry name" value="EAL domain-like"/>
    <property type="match status" value="1"/>
</dbReference>
<evidence type="ECO:0000259" key="3">
    <source>
        <dbReference type="PROSITE" id="PS50887"/>
    </source>
</evidence>
<dbReference type="InterPro" id="IPR052155">
    <property type="entry name" value="Biofilm_reg_signaling"/>
</dbReference>
<feature type="transmembrane region" description="Helical" evidence="1">
    <location>
        <begin position="160"/>
        <end position="177"/>
    </location>
</feature>
<dbReference type="InterPro" id="IPR043128">
    <property type="entry name" value="Rev_trsase/Diguanyl_cyclase"/>
</dbReference>
<dbReference type="PANTHER" id="PTHR44757">
    <property type="entry name" value="DIGUANYLATE CYCLASE DGCP"/>
    <property type="match status" value="1"/>
</dbReference>
<dbReference type="InterPro" id="IPR000160">
    <property type="entry name" value="GGDEF_dom"/>
</dbReference>
<accession>A0A3A1WFL3</accession>
<dbReference type="InterPro" id="IPR001633">
    <property type="entry name" value="EAL_dom"/>
</dbReference>
<gene>
    <name evidence="4" type="ORF">D3218_16145</name>
</gene>
<evidence type="ECO:0000313" key="5">
    <source>
        <dbReference type="Proteomes" id="UP000265750"/>
    </source>
</evidence>
<dbReference type="CDD" id="cd01949">
    <property type="entry name" value="GGDEF"/>
    <property type="match status" value="1"/>
</dbReference>
<dbReference type="InterPro" id="IPR029787">
    <property type="entry name" value="Nucleotide_cyclase"/>
</dbReference>
<feature type="domain" description="GGDEF" evidence="3">
    <location>
        <begin position="313"/>
        <end position="444"/>
    </location>
</feature>
<dbReference type="InterPro" id="IPR035919">
    <property type="entry name" value="EAL_sf"/>
</dbReference>
<dbReference type="OrthoDB" id="9814202at2"/>
<name>A0A3A1WFL3_9HYPH</name>
<dbReference type="Pfam" id="PF00563">
    <property type="entry name" value="EAL"/>
    <property type="match status" value="1"/>
</dbReference>
<dbReference type="PROSITE" id="PS50887">
    <property type="entry name" value="GGDEF"/>
    <property type="match status" value="1"/>
</dbReference>
<sequence length="710" mass="76652">MRDRRVSIHAPQIGSMSNIALLKTPMRKIRNSRYGVATWHSTHVATRNIKTCRVSVASILADAGWLMFLKAMQWLTLSSVDRELAQKQFHDLRSQIPLLYTLLAVNAVALGYTHYGVAPDWMSVWVPGALVIVGVARTIAWIRCKHVEHDQTVIIRHLRYTTVLGCLISLAYIGWSLGLSNFGGPDERAHVATFVGITVMGCIFCLSPLPQSAILVAALTTTPYLVFCLLTPGSGIYVAIAFNIVVVTLVVLRVLMNGFSAFADLVLSRSEAARLAREVTVLAHTDMLTGLPNRRRFFTDLERRIAGRGANSEPLAVGVIDLDRFKAANDTYGHVVGDQILAEVGARLAAELEGRGSVARLGGDEFAFVMDGDGEAAMALMSGVCQRLAEPYMADDIAISIGASCGIATIEGADPRSATLYERADYALYTSKSTRRGLPTLYSETHEKAVRSERAIEAALQVADLDAELAIHLQPVVDTRTHGLSAVEVLARWTSPTLGPVSPAVFVPVAERTGIVHRLTVKLFEMALAQAAQLPEAVSVCFNLSAHDLTSPATILSLVSALRQSGVAPARIVFELTETAMLRDFTAARESLGMLSALGAQVAIDDFGTGHASLSYLRELPIHRVKIDRSFVSGDKALARRDLLGAVIAMCRSLDLQCVAEGVETEEQMAFLRTAGCDALQGYLIARPMPPAALDDWMNGPRARLAAGAA</sequence>
<keyword evidence="1" id="KW-0472">Membrane</keyword>
<feature type="transmembrane region" description="Helical" evidence="1">
    <location>
        <begin position="236"/>
        <end position="255"/>
    </location>
</feature>
<reference evidence="5" key="1">
    <citation type="submission" date="2018-09" db="EMBL/GenBank/DDBJ databases">
        <authorList>
            <person name="Tuo L."/>
        </authorList>
    </citation>
    <scope>NUCLEOTIDE SEQUENCE [LARGE SCALE GENOMIC DNA]</scope>
    <source>
        <strain evidence="5">M2BS4Y-1</strain>
    </source>
</reference>
<dbReference type="EMBL" id="QYRN01000009">
    <property type="protein sequence ID" value="RIX98716.1"/>
    <property type="molecule type" value="Genomic_DNA"/>
</dbReference>
<evidence type="ECO:0000313" key="4">
    <source>
        <dbReference type="EMBL" id="RIX98716.1"/>
    </source>
</evidence>
<keyword evidence="1" id="KW-1133">Transmembrane helix</keyword>
<feature type="transmembrane region" description="Helical" evidence="1">
    <location>
        <begin position="121"/>
        <end position="140"/>
    </location>
</feature>
<dbReference type="CDD" id="cd01948">
    <property type="entry name" value="EAL"/>
    <property type="match status" value="1"/>
</dbReference>
<dbReference type="PANTHER" id="PTHR44757:SF2">
    <property type="entry name" value="BIOFILM ARCHITECTURE MAINTENANCE PROTEIN MBAA"/>
    <property type="match status" value="1"/>
</dbReference>
<dbReference type="Pfam" id="PF00990">
    <property type="entry name" value="GGDEF"/>
    <property type="match status" value="1"/>
</dbReference>
<dbReference type="AlphaFoldDB" id="A0A3A1WFL3"/>
<dbReference type="SUPFAM" id="SSF55073">
    <property type="entry name" value="Nucleotide cyclase"/>
    <property type="match status" value="1"/>
</dbReference>
<protein>
    <submittedName>
        <fullName evidence="4">EAL domain-containing protein</fullName>
    </submittedName>
</protein>
<proteinExistence type="predicted"/>
<dbReference type="Proteomes" id="UP000265750">
    <property type="component" value="Unassembled WGS sequence"/>
</dbReference>
<evidence type="ECO:0000259" key="2">
    <source>
        <dbReference type="PROSITE" id="PS50883"/>
    </source>
</evidence>
<evidence type="ECO:0000256" key="1">
    <source>
        <dbReference type="SAM" id="Phobius"/>
    </source>
</evidence>
<feature type="transmembrane region" description="Helical" evidence="1">
    <location>
        <begin position="189"/>
        <end position="206"/>
    </location>
</feature>
<keyword evidence="5" id="KW-1185">Reference proteome</keyword>
<dbReference type="NCBIfam" id="TIGR00254">
    <property type="entry name" value="GGDEF"/>
    <property type="match status" value="1"/>
</dbReference>
<dbReference type="Gene3D" id="3.30.70.270">
    <property type="match status" value="1"/>
</dbReference>
<organism evidence="4 5">
    <name type="scientific">Aureimonas flava</name>
    <dbReference type="NCBI Taxonomy" id="2320271"/>
    <lineage>
        <taxon>Bacteria</taxon>
        <taxon>Pseudomonadati</taxon>
        <taxon>Pseudomonadota</taxon>
        <taxon>Alphaproteobacteria</taxon>
        <taxon>Hyphomicrobiales</taxon>
        <taxon>Aurantimonadaceae</taxon>
        <taxon>Aureimonas</taxon>
    </lineage>
</organism>
<dbReference type="Gene3D" id="3.20.20.450">
    <property type="entry name" value="EAL domain"/>
    <property type="match status" value="1"/>
</dbReference>
<feature type="domain" description="EAL" evidence="2">
    <location>
        <begin position="449"/>
        <end position="702"/>
    </location>
</feature>
<feature type="transmembrane region" description="Helical" evidence="1">
    <location>
        <begin position="96"/>
        <end position="115"/>
    </location>
</feature>
<dbReference type="SMART" id="SM00267">
    <property type="entry name" value="GGDEF"/>
    <property type="match status" value="1"/>
</dbReference>
<comment type="caution">
    <text evidence="4">The sequence shown here is derived from an EMBL/GenBank/DDBJ whole genome shotgun (WGS) entry which is preliminary data.</text>
</comment>
<dbReference type="SMART" id="SM00052">
    <property type="entry name" value="EAL"/>
    <property type="match status" value="1"/>
</dbReference>
<dbReference type="PROSITE" id="PS50883">
    <property type="entry name" value="EAL"/>
    <property type="match status" value="1"/>
</dbReference>